<accession>A0A2T6ZIQ5</accession>
<dbReference type="EC" id="5.6.2.3" evidence="1"/>
<sequence length="348" mass="40635">MLAEIGRRARKDPRPFGGIQLVFCGDFYQLPPVDKLEDRNCPACGQRLVTDVYRQYLSPSNPHLADVLHKRHMYSYGLDPKRWLRCTNHLNWRRATCDFLWNDTAKFAFQTTSWSGCKLKTVSLRTPHRHEGDEEWFNMLSEIRRGIVSPTTLEYLKTLDREPNISNSPIKPVLLHTKRRGVALHNLKELAQLSGRPYNYAAMDVTRYAETPSHQSHDLNDLDWREERVIRELDTKYSEFFESLQSAKQIQLKIGAQVMLLQNLNQQEGLVNGAKGRIVKFERYPYAVYQTGSESQHDRDMQLFFRKSAYEDGMLIPLVDFGKGCVPIFPYKQDKHGPLQYTKRRDRP</sequence>
<dbReference type="EMBL" id="NESQ01000236">
    <property type="protein sequence ID" value="PUU75363.1"/>
    <property type="molecule type" value="Genomic_DNA"/>
</dbReference>
<dbReference type="SUPFAM" id="SSF52540">
    <property type="entry name" value="P-loop containing nucleoside triphosphate hydrolases"/>
    <property type="match status" value="1"/>
</dbReference>
<feature type="domain" description="DNA helicase Pif1-like 2B" evidence="3">
    <location>
        <begin position="247"/>
        <end position="281"/>
    </location>
</feature>
<name>A0A2T6ZIQ5_TUBBO</name>
<dbReference type="GO" id="GO:0016887">
    <property type="term" value="F:ATP hydrolysis activity"/>
    <property type="evidence" value="ECO:0007669"/>
    <property type="project" value="RHEA"/>
</dbReference>
<evidence type="ECO:0000259" key="2">
    <source>
        <dbReference type="Pfam" id="PF05970"/>
    </source>
</evidence>
<dbReference type="GO" id="GO:0000723">
    <property type="term" value="P:telomere maintenance"/>
    <property type="evidence" value="ECO:0007669"/>
    <property type="project" value="InterPro"/>
</dbReference>
<dbReference type="Proteomes" id="UP000244722">
    <property type="component" value="Unassembled WGS sequence"/>
</dbReference>
<dbReference type="STRING" id="42251.A0A2T6ZIQ5"/>
<dbReference type="Pfam" id="PF21530">
    <property type="entry name" value="Pif1_2B_dom"/>
    <property type="match status" value="1"/>
</dbReference>
<protein>
    <recommendedName>
        <fullName evidence="1">ATP-dependent DNA helicase</fullName>
        <ecNumber evidence="1">5.6.2.3</ecNumber>
    </recommendedName>
</protein>
<dbReference type="InterPro" id="IPR049163">
    <property type="entry name" value="Pif1-like_2B_dom"/>
</dbReference>
<organism evidence="4 5">
    <name type="scientific">Tuber borchii</name>
    <name type="common">White truffle</name>
    <dbReference type="NCBI Taxonomy" id="42251"/>
    <lineage>
        <taxon>Eukaryota</taxon>
        <taxon>Fungi</taxon>
        <taxon>Dikarya</taxon>
        <taxon>Ascomycota</taxon>
        <taxon>Pezizomycotina</taxon>
        <taxon>Pezizomycetes</taxon>
        <taxon>Pezizales</taxon>
        <taxon>Tuberaceae</taxon>
        <taxon>Tuber</taxon>
    </lineage>
</organism>
<gene>
    <name evidence="4" type="ORF">B9Z19DRAFT_356817</name>
</gene>
<dbReference type="GO" id="GO:0006281">
    <property type="term" value="P:DNA repair"/>
    <property type="evidence" value="ECO:0007669"/>
    <property type="project" value="UniProtKB-KW"/>
</dbReference>
<evidence type="ECO:0000313" key="5">
    <source>
        <dbReference type="Proteomes" id="UP000244722"/>
    </source>
</evidence>
<dbReference type="InterPro" id="IPR051055">
    <property type="entry name" value="PIF1_helicase"/>
</dbReference>
<proteinExistence type="inferred from homology"/>
<dbReference type="PANTHER" id="PTHR47642">
    <property type="entry name" value="ATP-DEPENDENT DNA HELICASE"/>
    <property type="match status" value="1"/>
</dbReference>
<keyword evidence="1" id="KW-0547">Nucleotide-binding</keyword>
<dbReference type="Pfam" id="PF05970">
    <property type="entry name" value="PIF1"/>
    <property type="match status" value="1"/>
</dbReference>
<keyword evidence="1" id="KW-0233">DNA recombination</keyword>
<evidence type="ECO:0000259" key="3">
    <source>
        <dbReference type="Pfam" id="PF21530"/>
    </source>
</evidence>
<comment type="caution">
    <text evidence="4">The sequence shown here is derived from an EMBL/GenBank/DDBJ whole genome shotgun (WGS) entry which is preliminary data.</text>
</comment>
<dbReference type="AlphaFoldDB" id="A0A2T6ZIQ5"/>
<reference evidence="4 5" key="1">
    <citation type="submission" date="2017-04" db="EMBL/GenBank/DDBJ databases">
        <title>Draft genome sequence of Tuber borchii Vittad., a whitish edible truffle.</title>
        <authorList>
            <consortium name="DOE Joint Genome Institute"/>
            <person name="Murat C."/>
            <person name="Kuo A."/>
            <person name="Barry K.W."/>
            <person name="Clum A."/>
            <person name="Dockter R.B."/>
            <person name="Fauchery L."/>
            <person name="Iotti M."/>
            <person name="Kohler A."/>
            <person name="Labutti K."/>
            <person name="Lindquist E.A."/>
            <person name="Lipzen A."/>
            <person name="Ohm R.A."/>
            <person name="Wang M."/>
            <person name="Grigoriev I.V."/>
            <person name="Zambonelli A."/>
            <person name="Martin F.M."/>
        </authorList>
    </citation>
    <scope>NUCLEOTIDE SEQUENCE [LARGE SCALE GENOMIC DNA]</scope>
    <source>
        <strain evidence="4 5">Tbo3840</strain>
    </source>
</reference>
<dbReference type="InterPro" id="IPR010285">
    <property type="entry name" value="DNA_helicase_pif1-like_DEAD"/>
</dbReference>
<comment type="cofactor">
    <cofactor evidence="1">
        <name>Mg(2+)</name>
        <dbReference type="ChEBI" id="CHEBI:18420"/>
    </cofactor>
</comment>
<dbReference type="GO" id="GO:0006310">
    <property type="term" value="P:DNA recombination"/>
    <property type="evidence" value="ECO:0007669"/>
    <property type="project" value="UniProtKB-KW"/>
</dbReference>
<keyword evidence="1" id="KW-0234">DNA repair</keyword>
<keyword evidence="1" id="KW-0227">DNA damage</keyword>
<comment type="similarity">
    <text evidence="1">Belongs to the helicase family.</text>
</comment>
<keyword evidence="1" id="KW-0067">ATP-binding</keyword>
<comment type="catalytic activity">
    <reaction evidence="1">
        <text>ATP + H2O = ADP + phosphate + H(+)</text>
        <dbReference type="Rhea" id="RHEA:13065"/>
        <dbReference type="ChEBI" id="CHEBI:15377"/>
        <dbReference type="ChEBI" id="CHEBI:15378"/>
        <dbReference type="ChEBI" id="CHEBI:30616"/>
        <dbReference type="ChEBI" id="CHEBI:43474"/>
        <dbReference type="ChEBI" id="CHEBI:456216"/>
        <dbReference type="EC" id="5.6.2.3"/>
    </reaction>
</comment>
<keyword evidence="1" id="KW-0378">Hydrolase</keyword>
<dbReference type="GO" id="GO:0005524">
    <property type="term" value="F:ATP binding"/>
    <property type="evidence" value="ECO:0007669"/>
    <property type="project" value="UniProtKB-KW"/>
</dbReference>
<feature type="domain" description="DNA helicase Pif1-like DEAD-box helicase" evidence="2">
    <location>
        <begin position="11"/>
        <end position="36"/>
    </location>
</feature>
<dbReference type="OrthoDB" id="432234at2759"/>
<evidence type="ECO:0000256" key="1">
    <source>
        <dbReference type="RuleBase" id="RU363044"/>
    </source>
</evidence>
<evidence type="ECO:0000313" key="4">
    <source>
        <dbReference type="EMBL" id="PUU75363.1"/>
    </source>
</evidence>
<dbReference type="InterPro" id="IPR027417">
    <property type="entry name" value="P-loop_NTPase"/>
</dbReference>
<keyword evidence="1" id="KW-0347">Helicase</keyword>
<keyword evidence="5" id="KW-1185">Reference proteome</keyword>
<dbReference type="GO" id="GO:0043139">
    <property type="term" value="F:5'-3' DNA helicase activity"/>
    <property type="evidence" value="ECO:0007669"/>
    <property type="project" value="UniProtKB-EC"/>
</dbReference>